<proteinExistence type="inferred from homology"/>
<keyword evidence="5 8" id="KW-0406">Ion transport</keyword>
<dbReference type="Pfam" id="PF11973">
    <property type="entry name" value="NQRA_SLBB"/>
    <property type="match status" value="1"/>
</dbReference>
<keyword evidence="6 8" id="KW-0830">Ubiquinone</keyword>
<evidence type="ECO:0000256" key="6">
    <source>
        <dbReference type="ARBA" id="ARBA00023075"/>
    </source>
</evidence>
<evidence type="ECO:0000256" key="3">
    <source>
        <dbReference type="ARBA" id="ARBA00023027"/>
    </source>
</evidence>
<accession>E0Y0M9</accession>
<evidence type="ECO:0000256" key="4">
    <source>
        <dbReference type="ARBA" id="ARBA00023053"/>
    </source>
</evidence>
<feature type="domain" description="Na(+)-translocating NADH-quinone reductase subunit A C-terminal" evidence="10">
    <location>
        <begin position="265"/>
        <end position="313"/>
    </location>
</feature>
<reference evidence="12" key="1">
    <citation type="journal article" date="2011" name="Environ. Microbiol.">
        <title>Time-series analyses of Monterey Bay coastal microbial picoplankton using a 'genome proxy' microarray.</title>
        <authorList>
            <person name="Rich V.I."/>
            <person name="Pham V.D."/>
            <person name="Eppley J."/>
            <person name="Shi Y."/>
            <person name="DeLong E.F."/>
        </authorList>
    </citation>
    <scope>NUCLEOTIDE SEQUENCE</scope>
</reference>
<dbReference type="NCBIfam" id="NF003761">
    <property type="entry name" value="PRK05352.1-4"/>
    <property type="match status" value="1"/>
</dbReference>
<sequence length="449" mass="48731">MSQTFKIRKGHDIKLVGSAPITDLGRITASTYAVTPLDFPGITPKLAVKAGTQVKAGDTLFFDKDRPEVKICSPVSGEVAEVKRGAKRKILAVLILADSDITYADHGAFSFSRGTREDAEAHFGTTGVGAFITSRPYGVAASMSEKPRAIFVNGIQSGPLAGDLAYQLTGKEKSIVTAVKALKLMTEGTVYVSHDADQAPIEALQSLEATHITFSGKHPKGLVGTQIAQTAPLNKGEIVWTVNAIDLPTIGAAFETGEYRPEYRITVAGSKVINAGYANALQGVSLAQFLSVNVNTDNTRVIAGDVLTGSKIENDGFLRFGQSQLTAIPEGNTTEFFGWVLPGFGKFSTNRAFWSWLFPNREYDLDTNMHGEERAFVVSGEYEKFIPMDIFPQQLLRSILIGDIEKMEQLGIYEVVPEDFALAEVACTSKLPLQEIVRNGLNDLRKEMI</sequence>
<dbReference type="InterPro" id="IPR056147">
    <property type="entry name" value="NQRA_N"/>
</dbReference>
<dbReference type="EMBL" id="GU474939">
    <property type="protein sequence ID" value="ADI20220.1"/>
    <property type="molecule type" value="Genomic_DNA"/>
</dbReference>
<keyword evidence="4 8" id="KW-0915">Sodium</keyword>
<evidence type="ECO:0000259" key="9">
    <source>
        <dbReference type="Pfam" id="PF05896"/>
    </source>
</evidence>
<organism evidence="12">
    <name type="scientific">uncultured Sphingobacterium sp. EB080_L08E11</name>
    <dbReference type="NCBI Taxonomy" id="710992"/>
    <lineage>
        <taxon>Bacteria</taxon>
        <taxon>Pseudomonadati</taxon>
        <taxon>Bacteroidota</taxon>
        <taxon>Sphingobacteriia</taxon>
        <taxon>Sphingobacteriales</taxon>
        <taxon>Sphingobacteriaceae</taxon>
        <taxon>Sphingobacterium</taxon>
        <taxon>environmental samples</taxon>
    </lineage>
</organism>
<keyword evidence="1 8" id="KW-0813">Transport</keyword>
<evidence type="ECO:0000259" key="10">
    <source>
        <dbReference type="Pfam" id="PF11973"/>
    </source>
</evidence>
<feature type="domain" description="NqrA N-terminal barrel-sandwich hybrid" evidence="9">
    <location>
        <begin position="6"/>
        <end position="97"/>
    </location>
</feature>
<dbReference type="InterPro" id="IPR022615">
    <property type="entry name" value="NqrA_C_domain"/>
</dbReference>
<gene>
    <name evidence="8" type="primary">nqrA</name>
</gene>
<dbReference type="GO" id="GO:0006814">
    <property type="term" value="P:sodium ion transport"/>
    <property type="evidence" value="ECO:0007669"/>
    <property type="project" value="UniProtKB-UniRule"/>
</dbReference>
<dbReference type="PANTHER" id="PTHR37839:SF1">
    <property type="entry name" value="NA(+)-TRANSLOCATING NADH-QUINONE REDUCTASE SUBUNIT A"/>
    <property type="match status" value="1"/>
</dbReference>
<evidence type="ECO:0000256" key="8">
    <source>
        <dbReference type="HAMAP-Rule" id="MF_00425"/>
    </source>
</evidence>
<comment type="subunit">
    <text evidence="8">Composed of six subunits; NqrA, NqrB, NqrC, NqrD, NqrE and NqrF.</text>
</comment>
<evidence type="ECO:0000259" key="11">
    <source>
        <dbReference type="Pfam" id="PF24836"/>
    </source>
</evidence>
<dbReference type="EC" id="7.2.1.1" evidence="8"/>
<comment type="catalytic activity">
    <reaction evidence="8">
        <text>a ubiquinone + n Na(+)(in) + NADH + H(+) = a ubiquinol + n Na(+)(out) + NAD(+)</text>
        <dbReference type="Rhea" id="RHEA:47748"/>
        <dbReference type="Rhea" id="RHEA-COMP:9565"/>
        <dbReference type="Rhea" id="RHEA-COMP:9566"/>
        <dbReference type="ChEBI" id="CHEBI:15378"/>
        <dbReference type="ChEBI" id="CHEBI:16389"/>
        <dbReference type="ChEBI" id="CHEBI:17976"/>
        <dbReference type="ChEBI" id="CHEBI:29101"/>
        <dbReference type="ChEBI" id="CHEBI:57540"/>
        <dbReference type="ChEBI" id="CHEBI:57945"/>
        <dbReference type="EC" id="7.2.1.1"/>
    </reaction>
</comment>
<comment type="function">
    <text evidence="8">NQR complex catalyzes the reduction of ubiquinone-1 to ubiquinol by two successive reactions, coupled with the transport of Na(+) ions from the cytoplasm to the periplasm. NqrA to NqrE are probably involved in the second step, the conversion of ubisemiquinone to ubiquinol.</text>
</comment>
<evidence type="ECO:0000256" key="1">
    <source>
        <dbReference type="ARBA" id="ARBA00022448"/>
    </source>
</evidence>
<dbReference type="AlphaFoldDB" id="E0Y0M9"/>
<dbReference type="GO" id="GO:0016655">
    <property type="term" value="F:oxidoreductase activity, acting on NAD(P)H, quinone or similar compound as acceptor"/>
    <property type="evidence" value="ECO:0007669"/>
    <property type="project" value="UniProtKB-UniRule"/>
</dbReference>
<dbReference type="HAMAP" id="MF_00425">
    <property type="entry name" value="NqrA"/>
    <property type="match status" value="1"/>
</dbReference>
<dbReference type="Pfam" id="PF24836">
    <property type="entry name" value="NQRA_2nd"/>
    <property type="match status" value="1"/>
</dbReference>
<dbReference type="PANTHER" id="PTHR37839">
    <property type="entry name" value="NA(+)-TRANSLOCATING NADH-QUINONE REDUCTASE SUBUNIT A"/>
    <property type="match status" value="1"/>
</dbReference>
<evidence type="ECO:0000256" key="2">
    <source>
        <dbReference type="ARBA" id="ARBA00022967"/>
    </source>
</evidence>
<evidence type="ECO:0000256" key="7">
    <source>
        <dbReference type="ARBA" id="ARBA00023201"/>
    </source>
</evidence>
<keyword evidence="7 8" id="KW-0739">Sodium transport</keyword>
<name>E0Y0M9_9SPHI</name>
<dbReference type="InterPro" id="IPR056148">
    <property type="entry name" value="NQRA_2nd"/>
</dbReference>
<protein>
    <recommendedName>
        <fullName evidence="8">Na(+)-translocating NADH-quinone reductase subunit A</fullName>
        <shortName evidence="8">Na(+)-NQR subunit A</shortName>
        <shortName evidence="8">Na(+)-translocating NQR subunit A</shortName>
        <ecNumber evidence="8">7.2.1.1</ecNumber>
    </recommendedName>
    <alternativeName>
        <fullName evidence="8">NQR complex subunit A</fullName>
    </alternativeName>
    <alternativeName>
        <fullName evidence="8">NQR-1 subunit A</fullName>
    </alternativeName>
</protein>
<keyword evidence="2 8" id="KW-1278">Translocase</keyword>
<dbReference type="InterPro" id="IPR008703">
    <property type="entry name" value="NqrA"/>
</dbReference>
<comment type="similarity">
    <text evidence="8">Belongs to the NqrA family.</text>
</comment>
<evidence type="ECO:0000313" key="12">
    <source>
        <dbReference type="EMBL" id="ADI20220.1"/>
    </source>
</evidence>
<dbReference type="Pfam" id="PF05896">
    <property type="entry name" value="NQRA_N"/>
    <property type="match status" value="1"/>
</dbReference>
<evidence type="ECO:0000256" key="5">
    <source>
        <dbReference type="ARBA" id="ARBA00023065"/>
    </source>
</evidence>
<feature type="domain" description="NqrA second alpha/beta" evidence="11">
    <location>
        <begin position="116"/>
        <end position="258"/>
    </location>
</feature>
<keyword evidence="3 8" id="KW-0520">NAD</keyword>
<dbReference type="NCBIfam" id="TIGR01936">
    <property type="entry name" value="nqrA"/>
    <property type="match status" value="1"/>
</dbReference>